<reference evidence="2" key="1">
    <citation type="submission" date="2018-05" db="EMBL/GenBank/DDBJ databases">
        <authorList>
            <person name="Lanie J.A."/>
            <person name="Ng W.-L."/>
            <person name="Kazmierczak K.M."/>
            <person name="Andrzejewski T.M."/>
            <person name="Davidsen T.M."/>
            <person name="Wayne K.J."/>
            <person name="Tettelin H."/>
            <person name="Glass J.I."/>
            <person name="Rusch D."/>
            <person name="Podicherti R."/>
            <person name="Tsui H.-C.T."/>
            <person name="Winkler M.E."/>
        </authorList>
    </citation>
    <scope>NUCLEOTIDE SEQUENCE</scope>
</reference>
<evidence type="ECO:0000313" key="2">
    <source>
        <dbReference type="EMBL" id="SVA82811.1"/>
    </source>
</evidence>
<feature type="region of interest" description="Disordered" evidence="1">
    <location>
        <begin position="1"/>
        <end position="104"/>
    </location>
</feature>
<dbReference type="AlphaFoldDB" id="A0A381Z1J7"/>
<evidence type="ECO:0000256" key="1">
    <source>
        <dbReference type="SAM" id="MobiDB-lite"/>
    </source>
</evidence>
<protein>
    <submittedName>
        <fullName evidence="2">Uncharacterized protein</fullName>
    </submittedName>
</protein>
<feature type="compositionally biased region" description="Low complexity" evidence="1">
    <location>
        <begin position="62"/>
        <end position="74"/>
    </location>
</feature>
<organism evidence="2">
    <name type="scientific">marine metagenome</name>
    <dbReference type="NCBI Taxonomy" id="408172"/>
    <lineage>
        <taxon>unclassified sequences</taxon>
        <taxon>metagenomes</taxon>
        <taxon>ecological metagenomes</taxon>
    </lineage>
</organism>
<feature type="non-terminal residue" evidence="2">
    <location>
        <position position="104"/>
    </location>
</feature>
<feature type="compositionally biased region" description="Low complexity" evidence="1">
    <location>
        <begin position="15"/>
        <end position="31"/>
    </location>
</feature>
<dbReference type="EMBL" id="UINC01019543">
    <property type="protein sequence ID" value="SVA82811.1"/>
    <property type="molecule type" value="Genomic_DNA"/>
</dbReference>
<proteinExistence type="predicted"/>
<sequence>SPPSTNCALRCQKNTRPTSPARSPPASSRGSPPMPPTRWPGRAANASRRIGARSRATERSTRSIPAASRPSAKSSRPRATRSSKKANDSSLRISRKKPSSENSS</sequence>
<accession>A0A381Z1J7</accession>
<feature type="compositionally biased region" description="Basic residues" evidence="1">
    <location>
        <begin position="75"/>
        <end position="84"/>
    </location>
</feature>
<feature type="non-terminal residue" evidence="2">
    <location>
        <position position="1"/>
    </location>
</feature>
<name>A0A381Z1J7_9ZZZZ</name>
<gene>
    <name evidence="2" type="ORF">METZ01_LOCUS135665</name>
</gene>